<dbReference type="EMBL" id="KQ087273">
    <property type="protein sequence ID" value="KLT39042.1"/>
    <property type="molecule type" value="Genomic_DNA"/>
</dbReference>
<sequence length="173" mass="18498">MPLSGSCLCGAVTVTIKDPAPVLAEGLEVCGCTDCRQFTGCARGAEFLDAQTANVEFKGADNLKMYEKGTDAGNKYKRHFCGTCGSSVYDQTSMRDGKQLVVHAGGCSESRAARRRDGGRQEAAQESLMPGVFPPGSLPKPSVYIWRRSAEEWDAPLPGVMALDKQDMPGEGE</sequence>
<feature type="compositionally biased region" description="Basic and acidic residues" evidence="5">
    <location>
        <begin position="111"/>
        <end position="120"/>
    </location>
</feature>
<dbReference type="Proteomes" id="UP000053611">
    <property type="component" value="Unassembled WGS sequence"/>
</dbReference>
<organism evidence="7 8">
    <name type="scientific">Cutaneotrichosporon oleaginosum</name>
    <dbReference type="NCBI Taxonomy" id="879819"/>
    <lineage>
        <taxon>Eukaryota</taxon>
        <taxon>Fungi</taxon>
        <taxon>Dikarya</taxon>
        <taxon>Basidiomycota</taxon>
        <taxon>Agaricomycotina</taxon>
        <taxon>Tremellomycetes</taxon>
        <taxon>Trichosporonales</taxon>
        <taxon>Trichosporonaceae</taxon>
        <taxon>Cutaneotrichosporon</taxon>
    </lineage>
</organism>
<evidence type="ECO:0000256" key="4">
    <source>
        <dbReference type="ARBA" id="ARBA00023239"/>
    </source>
</evidence>
<evidence type="ECO:0000256" key="1">
    <source>
        <dbReference type="ARBA" id="ARBA00005495"/>
    </source>
</evidence>
<dbReference type="GO" id="GO:0046872">
    <property type="term" value="F:metal ion binding"/>
    <property type="evidence" value="ECO:0007669"/>
    <property type="project" value="UniProtKB-KW"/>
</dbReference>
<keyword evidence="8" id="KW-1185">Reference proteome</keyword>
<dbReference type="OrthoDB" id="9985472at2759"/>
<evidence type="ECO:0000256" key="2">
    <source>
        <dbReference type="ARBA" id="ARBA00022723"/>
    </source>
</evidence>
<dbReference type="SUPFAM" id="SSF51316">
    <property type="entry name" value="Mss4-like"/>
    <property type="match status" value="1"/>
</dbReference>
<comment type="similarity">
    <text evidence="1">Belongs to the Gfa family.</text>
</comment>
<evidence type="ECO:0000313" key="7">
    <source>
        <dbReference type="EMBL" id="KLT39042.1"/>
    </source>
</evidence>
<keyword evidence="2" id="KW-0479">Metal-binding</keyword>
<gene>
    <name evidence="7" type="ORF">CC85DRAFT_288961</name>
</gene>
<dbReference type="AlphaFoldDB" id="A0A0J0XDA9"/>
<dbReference type="InterPro" id="IPR011057">
    <property type="entry name" value="Mss4-like_sf"/>
</dbReference>
<evidence type="ECO:0000256" key="3">
    <source>
        <dbReference type="ARBA" id="ARBA00022833"/>
    </source>
</evidence>
<feature type="region of interest" description="Disordered" evidence="5">
    <location>
        <begin position="111"/>
        <end position="138"/>
    </location>
</feature>
<dbReference type="Pfam" id="PF04828">
    <property type="entry name" value="GFA"/>
    <property type="match status" value="1"/>
</dbReference>
<dbReference type="InterPro" id="IPR006913">
    <property type="entry name" value="CENP-V/GFA"/>
</dbReference>
<dbReference type="PROSITE" id="PS51891">
    <property type="entry name" value="CENP_V_GFA"/>
    <property type="match status" value="1"/>
</dbReference>
<protein>
    <recommendedName>
        <fullName evidence="6">CENP-V/GFA domain-containing protein</fullName>
    </recommendedName>
</protein>
<dbReference type="PANTHER" id="PTHR33337:SF32">
    <property type="entry name" value="DUF636 DOMAIN PROTEIN (AFU_ORTHOLOGUE AFUA_7G04120)"/>
    <property type="match status" value="1"/>
</dbReference>
<dbReference type="GeneID" id="28985053"/>
<evidence type="ECO:0000259" key="6">
    <source>
        <dbReference type="PROSITE" id="PS51891"/>
    </source>
</evidence>
<evidence type="ECO:0000256" key="5">
    <source>
        <dbReference type="SAM" id="MobiDB-lite"/>
    </source>
</evidence>
<accession>A0A0J0XDA9</accession>
<evidence type="ECO:0000313" key="8">
    <source>
        <dbReference type="Proteomes" id="UP000053611"/>
    </source>
</evidence>
<dbReference type="Gene3D" id="3.90.1590.10">
    <property type="entry name" value="glutathione-dependent formaldehyde- activating enzyme (gfa)"/>
    <property type="match status" value="1"/>
</dbReference>
<dbReference type="PANTHER" id="PTHR33337">
    <property type="entry name" value="GFA DOMAIN-CONTAINING PROTEIN"/>
    <property type="match status" value="1"/>
</dbReference>
<name>A0A0J0XDA9_9TREE</name>
<reference evidence="7 8" key="1">
    <citation type="submission" date="2015-03" db="EMBL/GenBank/DDBJ databases">
        <title>Genomics and transcriptomics of the oil-accumulating basidiomycete yeast T. oleaginosus allow insights into substrate utilization and the diverse evolutionary trajectories of mating systems in fungi.</title>
        <authorList>
            <consortium name="DOE Joint Genome Institute"/>
            <person name="Kourist R."/>
            <person name="Kracht O."/>
            <person name="Bracharz F."/>
            <person name="Lipzen A."/>
            <person name="Nolan M."/>
            <person name="Ohm R."/>
            <person name="Grigoriev I."/>
            <person name="Sun S."/>
            <person name="Heitman J."/>
            <person name="Bruck T."/>
            <person name="Nowrousian M."/>
        </authorList>
    </citation>
    <scope>NUCLEOTIDE SEQUENCE [LARGE SCALE GENOMIC DNA]</scope>
    <source>
        <strain evidence="7 8">IBC0246</strain>
    </source>
</reference>
<feature type="domain" description="CENP-V/GFA" evidence="6">
    <location>
        <begin position="3"/>
        <end position="154"/>
    </location>
</feature>
<proteinExistence type="inferred from homology"/>
<keyword evidence="3" id="KW-0862">Zinc</keyword>
<dbReference type="GO" id="GO:0016846">
    <property type="term" value="F:carbon-sulfur lyase activity"/>
    <property type="evidence" value="ECO:0007669"/>
    <property type="project" value="InterPro"/>
</dbReference>
<keyword evidence="4" id="KW-0456">Lyase</keyword>
<dbReference type="RefSeq" id="XP_018275533.1">
    <property type="nucleotide sequence ID" value="XM_018424450.1"/>
</dbReference>